<feature type="transmembrane region" description="Helical" evidence="1">
    <location>
        <begin position="102"/>
        <end position="119"/>
    </location>
</feature>
<dbReference type="RefSeq" id="WP_213542446.1">
    <property type="nucleotide sequence ID" value="NZ_AP023420.1"/>
</dbReference>
<dbReference type="KEGG" id="pfaa:MM59RIKEN_01570"/>
<dbReference type="Proteomes" id="UP000679848">
    <property type="component" value="Chromosome"/>
</dbReference>
<feature type="transmembrane region" description="Helical" evidence="1">
    <location>
        <begin position="77"/>
        <end position="96"/>
    </location>
</feature>
<organism evidence="2 3">
    <name type="scientific">Pusillibacter faecalis</name>
    <dbReference type="NCBI Taxonomy" id="2714358"/>
    <lineage>
        <taxon>Bacteria</taxon>
        <taxon>Bacillati</taxon>
        <taxon>Bacillota</taxon>
        <taxon>Clostridia</taxon>
        <taxon>Eubacteriales</taxon>
        <taxon>Oscillospiraceae</taxon>
        <taxon>Pusillibacter</taxon>
    </lineage>
</organism>
<evidence type="ECO:0000313" key="3">
    <source>
        <dbReference type="Proteomes" id="UP000679848"/>
    </source>
</evidence>
<evidence type="ECO:0000313" key="2">
    <source>
        <dbReference type="EMBL" id="BCK82838.1"/>
    </source>
</evidence>
<reference evidence="2" key="1">
    <citation type="submission" date="2020-09" db="EMBL/GenBank/DDBJ databases">
        <title>New species isolated from human feces.</title>
        <authorList>
            <person name="Kitahara M."/>
            <person name="Shigeno Y."/>
            <person name="Shime M."/>
            <person name="Matsumoto Y."/>
            <person name="Nakamura S."/>
            <person name="Motooka D."/>
            <person name="Fukuoka S."/>
            <person name="Nishikawa H."/>
            <person name="Benno Y."/>
        </authorList>
    </citation>
    <scope>NUCLEOTIDE SEQUENCE</scope>
    <source>
        <strain evidence="2">MM59</strain>
    </source>
</reference>
<name>A0A810Q3D8_9FIRM</name>
<feature type="transmembrane region" description="Helical" evidence="1">
    <location>
        <begin position="47"/>
        <end position="65"/>
    </location>
</feature>
<keyword evidence="3" id="KW-1185">Reference proteome</keyword>
<protein>
    <recommendedName>
        <fullName evidence="4">VanZ-like domain-containing protein</fullName>
    </recommendedName>
</protein>
<sequence>MLNRERRGDLLLVLGPLALYALNQQVKTRVTVRVLGDLLRCHANDYLGGIAFAAYLNLILSLSRWPEKRLRRPGELVVLGLLCGLCWECIAPLFLPDSVGDPLDVVAYVLGTLSYWLLWGRRTPV</sequence>
<accession>A0A810Q3D8</accession>
<keyword evidence="1" id="KW-1133">Transmembrane helix</keyword>
<evidence type="ECO:0000256" key="1">
    <source>
        <dbReference type="SAM" id="Phobius"/>
    </source>
</evidence>
<evidence type="ECO:0008006" key="4">
    <source>
        <dbReference type="Google" id="ProtNLM"/>
    </source>
</evidence>
<proteinExistence type="predicted"/>
<keyword evidence="1" id="KW-0472">Membrane</keyword>
<dbReference type="EMBL" id="AP023420">
    <property type="protein sequence ID" value="BCK82838.1"/>
    <property type="molecule type" value="Genomic_DNA"/>
</dbReference>
<gene>
    <name evidence="2" type="ORF">MM59RIKEN_01570</name>
</gene>
<dbReference type="AlphaFoldDB" id="A0A810Q3D8"/>
<keyword evidence="1" id="KW-0812">Transmembrane</keyword>